<dbReference type="EMBL" id="HE663493">
    <property type="protein sequence ID" value="CCG09241.1"/>
    <property type="molecule type" value="Genomic_DNA"/>
</dbReference>
<evidence type="ECO:0000256" key="1">
    <source>
        <dbReference type="SAM" id="Phobius"/>
    </source>
</evidence>
<reference evidence="2 3" key="1">
    <citation type="submission" date="2012-02" db="EMBL/GenBank/DDBJ databases">
        <title>Shotgun genome sequence of Phaeospirillum photometricum DSM 122.</title>
        <authorList>
            <person name="Duquesne K."/>
            <person name="Sturgis J."/>
        </authorList>
    </citation>
    <scope>NUCLEOTIDE SEQUENCE [LARGE SCALE GENOMIC DNA]</scope>
    <source>
        <strain evidence="3">DSM122</strain>
    </source>
</reference>
<keyword evidence="1" id="KW-0472">Membrane</keyword>
<feature type="transmembrane region" description="Helical" evidence="1">
    <location>
        <begin position="51"/>
        <end position="72"/>
    </location>
</feature>
<sequence>MRDCRDHGRGEVVAGGGEDLALWHARVYYAVFFGGVAWAFWRGAERACGHLLGLGAVLAAALPLTSLVGRLVPALGWWGHVSPAALAVDGGALLMAVGLGVLAWRTGRR</sequence>
<dbReference type="KEGG" id="rpm:RSPPHO_02615"/>
<dbReference type="eggNOG" id="COG3182">
    <property type="taxonomic scope" value="Bacteria"/>
</dbReference>
<keyword evidence="1" id="KW-1133">Transmembrane helix</keyword>
<accession>H6SMV6</accession>
<proteinExistence type="predicted"/>
<evidence type="ECO:0000313" key="2">
    <source>
        <dbReference type="EMBL" id="CCG09241.1"/>
    </source>
</evidence>
<keyword evidence="3" id="KW-1185">Reference proteome</keyword>
<feature type="transmembrane region" description="Helical" evidence="1">
    <location>
        <begin position="27"/>
        <end position="44"/>
    </location>
</feature>
<dbReference type="Proteomes" id="UP000033220">
    <property type="component" value="Chromosome DSM 122"/>
</dbReference>
<feature type="transmembrane region" description="Helical" evidence="1">
    <location>
        <begin position="84"/>
        <end position="104"/>
    </location>
</feature>
<gene>
    <name evidence="2" type="ORF">RSPPHO_02615</name>
</gene>
<organism evidence="2 3">
    <name type="scientific">Pararhodospirillum photometricum DSM 122</name>
    <dbReference type="NCBI Taxonomy" id="1150469"/>
    <lineage>
        <taxon>Bacteria</taxon>
        <taxon>Pseudomonadati</taxon>
        <taxon>Pseudomonadota</taxon>
        <taxon>Alphaproteobacteria</taxon>
        <taxon>Rhodospirillales</taxon>
        <taxon>Rhodospirillaceae</taxon>
        <taxon>Pararhodospirillum</taxon>
    </lineage>
</organism>
<dbReference type="PATRIC" id="fig|1150469.3.peg.2975"/>
<dbReference type="AlphaFoldDB" id="H6SMV6"/>
<evidence type="ECO:0000313" key="3">
    <source>
        <dbReference type="Proteomes" id="UP000033220"/>
    </source>
</evidence>
<keyword evidence="1" id="KW-0812">Transmembrane</keyword>
<name>H6SMV6_PARPM</name>
<protein>
    <submittedName>
        <fullName evidence="2">PepSY-associated TM helix</fullName>
    </submittedName>
</protein>
<dbReference type="STRING" id="1150469.RSPPHO_02615"/>
<dbReference type="HOGENOM" id="CLU_2181919_0_0_5"/>